<reference evidence="2 3" key="1">
    <citation type="submission" date="2020-07" db="EMBL/GenBank/DDBJ databases">
        <authorList>
            <person name="Partida-Martinez L."/>
            <person name="Huntemann M."/>
            <person name="Clum A."/>
            <person name="Wang J."/>
            <person name="Palaniappan K."/>
            <person name="Ritter S."/>
            <person name="Chen I.-M."/>
            <person name="Stamatis D."/>
            <person name="Reddy T."/>
            <person name="O'Malley R."/>
            <person name="Daum C."/>
            <person name="Shapiro N."/>
            <person name="Ivanova N."/>
            <person name="Kyrpides N."/>
            <person name="Woyke T."/>
        </authorList>
    </citation>
    <scope>NUCLEOTIDE SEQUENCE [LARGE SCALE GENOMIC DNA]</scope>
    <source>
        <strain evidence="2 3">AT2.17</strain>
    </source>
</reference>
<keyword evidence="3" id="KW-1185">Reference proteome</keyword>
<evidence type="ECO:0000313" key="3">
    <source>
        <dbReference type="Proteomes" id="UP000549911"/>
    </source>
</evidence>
<evidence type="ECO:0000313" key="2">
    <source>
        <dbReference type="EMBL" id="NYE36012.1"/>
    </source>
</evidence>
<proteinExistence type="predicted"/>
<organism evidence="2 3">
    <name type="scientific">Nocardioides cavernae</name>
    <dbReference type="NCBI Taxonomy" id="1921566"/>
    <lineage>
        <taxon>Bacteria</taxon>
        <taxon>Bacillati</taxon>
        <taxon>Actinomycetota</taxon>
        <taxon>Actinomycetes</taxon>
        <taxon>Propionibacteriales</taxon>
        <taxon>Nocardioidaceae</taxon>
        <taxon>Nocardioides</taxon>
    </lineage>
</organism>
<name>A0A7Y9KS37_9ACTN</name>
<dbReference type="Proteomes" id="UP000549911">
    <property type="component" value="Unassembled WGS sequence"/>
</dbReference>
<sequence>MSSTAPATSHHRPFDAHRAAARRTRLRDEIRLEVALRRLDPPR</sequence>
<dbReference type="RefSeq" id="WP_257029507.1">
    <property type="nucleotide sequence ID" value="NZ_JACCBW010000001.1"/>
</dbReference>
<reference evidence="2 3" key="2">
    <citation type="submission" date="2020-08" db="EMBL/GenBank/DDBJ databases">
        <title>The Agave Microbiome: Exploring the role of microbial communities in plant adaptations to desert environments.</title>
        <authorList>
            <person name="Partida-Martinez L.P."/>
        </authorList>
    </citation>
    <scope>NUCLEOTIDE SEQUENCE [LARGE SCALE GENOMIC DNA]</scope>
    <source>
        <strain evidence="2 3">AT2.17</strain>
    </source>
</reference>
<protein>
    <submittedName>
        <fullName evidence="2">Uncharacterized protein</fullName>
    </submittedName>
</protein>
<dbReference type="AlphaFoldDB" id="A0A7Y9KS37"/>
<comment type="caution">
    <text evidence="2">The sequence shown here is derived from an EMBL/GenBank/DDBJ whole genome shotgun (WGS) entry which is preliminary data.</text>
</comment>
<dbReference type="EMBL" id="JACCBW010000001">
    <property type="protein sequence ID" value="NYE36012.1"/>
    <property type="molecule type" value="Genomic_DNA"/>
</dbReference>
<gene>
    <name evidence="2" type="ORF">F4692_001116</name>
</gene>
<accession>A0A7Y9KS37</accession>
<evidence type="ECO:0000256" key="1">
    <source>
        <dbReference type="SAM" id="MobiDB-lite"/>
    </source>
</evidence>
<feature type="region of interest" description="Disordered" evidence="1">
    <location>
        <begin position="1"/>
        <end position="25"/>
    </location>
</feature>